<dbReference type="OMA" id="SARNTHT"/>
<dbReference type="Pfam" id="PF17171">
    <property type="entry name" value="GST_C_6"/>
    <property type="match status" value="1"/>
</dbReference>
<dbReference type="PANTHER" id="PTHR12289">
    <property type="entry name" value="METAXIN RELATED"/>
    <property type="match status" value="1"/>
</dbReference>
<reference evidence="3" key="4">
    <citation type="submission" date="2025-09" db="UniProtKB">
        <authorList>
            <consortium name="Ensembl"/>
        </authorList>
    </citation>
    <scope>IDENTIFICATION</scope>
    <source>
        <strain evidence="3">JP 163 A</strain>
    </source>
</reference>
<accession>A0A3B5Q8B4</accession>
<evidence type="ECO:0000256" key="1">
    <source>
        <dbReference type="SAM" id="MobiDB-lite"/>
    </source>
</evidence>
<dbReference type="AlphaFoldDB" id="A0A3B5Q8B4"/>
<sequence length="137" mass="15388">MGSKMSTLDATVFGHLAQAMWTLPGTRPEQLIKGELINLAMFCERMRRKFWPEWFVEVEDLYYDGDSESSSSTPAGLLDFGLFSRTDTLDDSDSSQSTRQTHTPSPESDHSLFDSDVGTGSENDIQLKEEIMPDLEV</sequence>
<dbReference type="InterPro" id="IPR050931">
    <property type="entry name" value="Mito_Protein_Transport_Metaxin"/>
</dbReference>
<reference evidence="4" key="1">
    <citation type="submission" date="2012-01" db="EMBL/GenBank/DDBJ databases">
        <authorList>
            <person name="Walter R."/>
            <person name="Schartl M."/>
            <person name="Warren W."/>
        </authorList>
    </citation>
    <scope>NUCLEOTIDE SEQUENCE [LARGE SCALE GENOMIC DNA]</scope>
    <source>
        <strain evidence="4">JP 163 A</strain>
    </source>
</reference>
<dbReference type="STRING" id="8083.ENSXMAP00000026484"/>
<proteinExistence type="predicted"/>
<dbReference type="Proteomes" id="UP000002852">
    <property type="component" value="Unassembled WGS sequence"/>
</dbReference>
<reference evidence="4" key="2">
    <citation type="journal article" date="2013" name="Nat. Genet.">
        <title>The genome of the platyfish, Xiphophorus maculatus, provides insights into evolutionary adaptation and several complex traits.</title>
        <authorList>
            <person name="Schartl M."/>
            <person name="Walter R.B."/>
            <person name="Shen Y."/>
            <person name="Garcia T."/>
            <person name="Catchen J."/>
            <person name="Amores A."/>
            <person name="Braasch I."/>
            <person name="Chalopin D."/>
            <person name="Volff J.N."/>
            <person name="Lesch K.P."/>
            <person name="Bisazza A."/>
            <person name="Minx P."/>
            <person name="Hillier L."/>
            <person name="Wilson R.K."/>
            <person name="Fuerstenberg S."/>
            <person name="Boore J."/>
            <person name="Searle S."/>
            <person name="Postlethwait J.H."/>
            <person name="Warren W.C."/>
        </authorList>
    </citation>
    <scope>NUCLEOTIDE SEQUENCE [LARGE SCALE GENOMIC DNA]</scope>
    <source>
        <strain evidence="4">JP 163 A</strain>
    </source>
</reference>
<feature type="region of interest" description="Disordered" evidence="1">
    <location>
        <begin position="88"/>
        <end position="137"/>
    </location>
</feature>
<evidence type="ECO:0000259" key="2">
    <source>
        <dbReference type="Pfam" id="PF17171"/>
    </source>
</evidence>
<feature type="domain" description="Metaxin glutathione S-transferase" evidence="2">
    <location>
        <begin position="1"/>
        <end position="46"/>
    </location>
</feature>
<name>A0A3B5Q8B4_XIPMA</name>
<protein>
    <recommendedName>
        <fullName evidence="2">Metaxin glutathione S-transferase domain-containing protein</fullName>
    </recommendedName>
</protein>
<dbReference type="InterPro" id="IPR033468">
    <property type="entry name" value="Metaxin_GST"/>
</dbReference>
<reference evidence="3" key="3">
    <citation type="submission" date="2025-08" db="UniProtKB">
        <authorList>
            <consortium name="Ensembl"/>
        </authorList>
    </citation>
    <scope>IDENTIFICATION</scope>
    <source>
        <strain evidence="3">JP 163 A</strain>
    </source>
</reference>
<evidence type="ECO:0000313" key="3">
    <source>
        <dbReference type="Ensembl" id="ENSXMAP00000026484.1"/>
    </source>
</evidence>
<organism evidence="3 4">
    <name type="scientific">Xiphophorus maculatus</name>
    <name type="common">Southern platyfish</name>
    <name type="synonym">Platypoecilus maculatus</name>
    <dbReference type="NCBI Taxonomy" id="8083"/>
    <lineage>
        <taxon>Eukaryota</taxon>
        <taxon>Metazoa</taxon>
        <taxon>Chordata</taxon>
        <taxon>Craniata</taxon>
        <taxon>Vertebrata</taxon>
        <taxon>Euteleostomi</taxon>
        <taxon>Actinopterygii</taxon>
        <taxon>Neopterygii</taxon>
        <taxon>Teleostei</taxon>
        <taxon>Neoteleostei</taxon>
        <taxon>Acanthomorphata</taxon>
        <taxon>Ovalentaria</taxon>
        <taxon>Atherinomorphae</taxon>
        <taxon>Cyprinodontiformes</taxon>
        <taxon>Poeciliidae</taxon>
        <taxon>Poeciliinae</taxon>
        <taxon>Xiphophorus</taxon>
    </lineage>
</organism>
<evidence type="ECO:0000313" key="4">
    <source>
        <dbReference type="Proteomes" id="UP000002852"/>
    </source>
</evidence>
<dbReference type="GO" id="GO:0005737">
    <property type="term" value="C:cytoplasm"/>
    <property type="evidence" value="ECO:0007669"/>
    <property type="project" value="TreeGrafter"/>
</dbReference>
<dbReference type="GeneTree" id="ENSGT00940000174563"/>
<dbReference type="Ensembl" id="ENSXMAT00000037534.1">
    <property type="protein sequence ID" value="ENSXMAP00000026484.1"/>
    <property type="gene ID" value="ENSXMAG00000028940.1"/>
</dbReference>
<keyword evidence="4" id="KW-1185">Reference proteome</keyword>
<dbReference type="InParanoid" id="A0A3B5Q8B4"/>
<dbReference type="PANTHER" id="PTHR12289:SF76">
    <property type="entry name" value="FAILED AXON CONNECTIONS HOMOLOG"/>
    <property type="match status" value="1"/>
</dbReference>